<sequence>MNRFEETRTAIFDQLRKLKADPSMPINLLEIGPSLVAAGYEQNEIVNTLFHLEEMGEIALMEGNRVRLKKPLD</sequence>
<dbReference type="OrthoDB" id="8390978at2"/>
<name>A0A370KF61_9HYPH</name>
<protein>
    <submittedName>
        <fullName evidence="1">Uncharacterized protein</fullName>
    </submittedName>
</protein>
<proteinExistence type="predicted"/>
<accession>A0A370KF61</accession>
<dbReference type="RefSeq" id="WP_114715646.1">
    <property type="nucleotide sequence ID" value="NZ_KZ857269.1"/>
</dbReference>
<reference evidence="1 2" key="1">
    <citation type="submission" date="2017-03" db="EMBL/GenBank/DDBJ databases">
        <title>Genome analysis of Rhizobial strains effectives or ineffectives for nitrogen fixation isolated from bean seeds.</title>
        <authorList>
            <person name="Peralta H."/>
            <person name="Aguilar-Vera A."/>
            <person name="Mora Y."/>
            <person name="Vargas-Lagunas C."/>
            <person name="Girard L."/>
            <person name="Mora J."/>
        </authorList>
    </citation>
    <scope>NUCLEOTIDE SEQUENCE [LARGE SCALE GENOMIC DNA]</scope>
    <source>
        <strain evidence="1 2">CCGM3</strain>
    </source>
</reference>
<gene>
    <name evidence="1" type="ORF">B5K06_31100</name>
</gene>
<dbReference type="Proteomes" id="UP000254939">
    <property type="component" value="Unassembled WGS sequence"/>
</dbReference>
<evidence type="ECO:0000313" key="1">
    <source>
        <dbReference type="EMBL" id="RDJ02948.1"/>
    </source>
</evidence>
<dbReference type="EMBL" id="NAAC01000045">
    <property type="protein sequence ID" value="RDJ02948.1"/>
    <property type="molecule type" value="Genomic_DNA"/>
</dbReference>
<comment type="caution">
    <text evidence="1">The sequence shown here is derived from an EMBL/GenBank/DDBJ whole genome shotgun (WGS) entry which is preliminary data.</text>
</comment>
<evidence type="ECO:0000313" key="2">
    <source>
        <dbReference type="Proteomes" id="UP000254939"/>
    </source>
</evidence>
<organism evidence="1 2">
    <name type="scientific">Rhizobium grahamii</name>
    <dbReference type="NCBI Taxonomy" id="1120045"/>
    <lineage>
        <taxon>Bacteria</taxon>
        <taxon>Pseudomonadati</taxon>
        <taxon>Pseudomonadota</taxon>
        <taxon>Alphaproteobacteria</taxon>
        <taxon>Hyphomicrobiales</taxon>
        <taxon>Rhizobiaceae</taxon>
        <taxon>Rhizobium/Agrobacterium group</taxon>
        <taxon>Rhizobium</taxon>
    </lineage>
</organism>
<dbReference type="AlphaFoldDB" id="A0A370KF61"/>